<proteinExistence type="predicted"/>
<sequence>MDGVIYRFRPVDKLLNDDGISGELDSLYMYFAGREQLNDPMEGYADFFFEGDEIAWNNLLKNYLHCLTKHCTLIAIGGDDNYQLSHHMLEIAKNMSSQLSGISQEIYHVFLAEPIIADFVSIWHTLGKASKSELFGYLDGIHFFATDVITRILSREGLLPAAPPRNKEKYQYLLNRAKLFIDTFANSNLALDDKKYFMDSYVRTNKERSLLNRYKNRHRSFPALFNEMIAFPEKYCASIEKAVYPEWYVACFMAQCDDSSIWGTYGKNHTAVCLEFYIQEKPEGLGITLTMPTNMGSSGIGWSEEFMHFEPVSYGKDFASIDFFNSLGSISLDSALRYWLGDGHGRFSTRAKDLTESEEAWKQKYWEQFYHTATVKSSHWEKEKEFRLIQSSSLFDLTDTKLRKLKFKFSSLKGIIFGINTSIEDKCNLIAKIEHLCNEHKREKFNFYQARYDHNSKKITHDLLTNIKIGYRESTKLV</sequence>
<comment type="caution">
    <text evidence="1">The sequence shown here is derived from an EMBL/GenBank/DDBJ whole genome shotgun (WGS) entry which is preliminary data.</text>
</comment>
<accession>A0AB74A9H4</accession>
<protein>
    <recommendedName>
        <fullName evidence="3">DUF2971 domain-containing protein</fullName>
    </recommendedName>
</protein>
<organism evidence="1 2">
    <name type="scientific">Pseudomonas syringae pv. lapsa</name>
    <dbReference type="NCBI Taxonomy" id="199201"/>
    <lineage>
        <taxon>Bacteria</taxon>
        <taxon>Pseudomonadati</taxon>
        <taxon>Pseudomonadota</taxon>
        <taxon>Gammaproteobacteria</taxon>
        <taxon>Pseudomonadales</taxon>
        <taxon>Pseudomonadaceae</taxon>
        <taxon>Pseudomonas</taxon>
        <taxon>Pseudomonas syringae</taxon>
    </lineage>
</organism>
<evidence type="ECO:0000313" key="2">
    <source>
        <dbReference type="Proteomes" id="UP000267978"/>
    </source>
</evidence>
<dbReference type="Proteomes" id="UP000267978">
    <property type="component" value="Unassembled WGS sequence"/>
</dbReference>
<dbReference type="RefSeq" id="WP_057406610.1">
    <property type="nucleotide sequence ID" value="NZ_CP013183.1"/>
</dbReference>
<gene>
    <name evidence="1" type="ORF">ALQ98_02598</name>
</gene>
<dbReference type="EMBL" id="RBNO01000036">
    <property type="protein sequence ID" value="RML27275.1"/>
    <property type="molecule type" value="Genomic_DNA"/>
</dbReference>
<evidence type="ECO:0000313" key="1">
    <source>
        <dbReference type="EMBL" id="RML27275.1"/>
    </source>
</evidence>
<dbReference type="AlphaFoldDB" id="A0AB74A9H4"/>
<reference evidence="1 2" key="1">
    <citation type="submission" date="2018-08" db="EMBL/GenBank/DDBJ databases">
        <title>Recombination of ecologically and evolutionarily significant loci maintains genetic cohesion in the Pseudomonas syringae species complex.</title>
        <authorList>
            <person name="Dillon M."/>
            <person name="Thakur S."/>
            <person name="Almeida R.N.D."/>
            <person name="Weir B.S."/>
            <person name="Guttman D.S."/>
        </authorList>
    </citation>
    <scope>NUCLEOTIDE SEQUENCE [LARGE SCALE GENOMIC DNA]</scope>
    <source>
        <strain evidence="1 2">ICMP 3946</strain>
    </source>
</reference>
<evidence type="ECO:0008006" key="3">
    <source>
        <dbReference type="Google" id="ProtNLM"/>
    </source>
</evidence>
<name>A0AB74A9H4_PSESX</name>